<comment type="caution">
    <text evidence="1">The sequence shown here is derived from an EMBL/GenBank/DDBJ whole genome shotgun (WGS) entry which is preliminary data.</text>
</comment>
<sequence length="66" mass="7515">MGVYMKAFVVLVGGLLGGSVGFYYQSKEDSRLRDLRRMKMDEMKRVNQETQQPEAADKKSADQIGR</sequence>
<protein>
    <submittedName>
        <fullName evidence="1">Uncharacterized protein</fullName>
    </submittedName>
</protein>
<keyword evidence="2" id="KW-1185">Reference proteome</keyword>
<evidence type="ECO:0000313" key="2">
    <source>
        <dbReference type="Proteomes" id="UP001150603"/>
    </source>
</evidence>
<evidence type="ECO:0000313" key="1">
    <source>
        <dbReference type="EMBL" id="KAJ1938235.1"/>
    </source>
</evidence>
<dbReference type="EMBL" id="JANBPW010003245">
    <property type="protein sequence ID" value="KAJ1938235.1"/>
    <property type="molecule type" value="Genomic_DNA"/>
</dbReference>
<proteinExistence type="predicted"/>
<dbReference type="Proteomes" id="UP001150603">
    <property type="component" value="Unassembled WGS sequence"/>
</dbReference>
<gene>
    <name evidence="1" type="ORF">FBU59_004506</name>
</gene>
<reference evidence="1" key="1">
    <citation type="submission" date="2022-07" db="EMBL/GenBank/DDBJ databases">
        <title>Phylogenomic reconstructions and comparative analyses of Kickxellomycotina fungi.</title>
        <authorList>
            <person name="Reynolds N.K."/>
            <person name="Stajich J.E."/>
            <person name="Barry K."/>
            <person name="Grigoriev I.V."/>
            <person name="Crous P."/>
            <person name="Smith M.E."/>
        </authorList>
    </citation>
    <scope>NUCLEOTIDE SEQUENCE</scope>
    <source>
        <strain evidence="1">NRRL 5244</strain>
    </source>
</reference>
<accession>A0ACC1J5D0</accession>
<name>A0ACC1J5D0_9FUNG</name>
<organism evidence="1 2">
    <name type="scientific">Linderina macrospora</name>
    <dbReference type="NCBI Taxonomy" id="4868"/>
    <lineage>
        <taxon>Eukaryota</taxon>
        <taxon>Fungi</taxon>
        <taxon>Fungi incertae sedis</taxon>
        <taxon>Zoopagomycota</taxon>
        <taxon>Kickxellomycotina</taxon>
        <taxon>Kickxellomycetes</taxon>
        <taxon>Kickxellales</taxon>
        <taxon>Kickxellaceae</taxon>
        <taxon>Linderina</taxon>
    </lineage>
</organism>